<dbReference type="Gene3D" id="3.40.50.2000">
    <property type="entry name" value="Glycogen Phosphorylase B"/>
    <property type="match status" value="1"/>
</dbReference>
<protein>
    <recommendedName>
        <fullName evidence="4">UDP-glucoronosyl and UDP-glucosyl transferase</fullName>
    </recommendedName>
</protein>
<evidence type="ECO:0000313" key="3">
    <source>
        <dbReference type="Proteomes" id="UP000838763"/>
    </source>
</evidence>
<feature type="transmembrane region" description="Helical" evidence="1">
    <location>
        <begin position="6"/>
        <end position="24"/>
    </location>
</feature>
<sequence>MSTPVITVAAVGVAISAAIAYLALAPDKTLFAPHVPGKNNTVLFLVNSNHGYSNVHLATAHAMMEKDPTVAIHFGTFDKMQDRVARINTVARARDPASHPVAFHLLPSIDYLDALNARDIMTLDNMITPPGLAGNKHFSGNFRWIFSPWTDEDHLAIYKRCAELIDEIDPSLVVLDPMFRPAMEAVQDLNRMYAVVSPNTLEVFIMEQKWGKMFWKYPSIASGFDYPLKWSQIPANIFAHARLAYNVLTVPGGAASRAFLRKNGIKNPLDFIHSHRIDRPWICQAQDPELTAWVKQKPTVLINLGSVFVYDEGRAKAMANAIANVLSQVDIQVIWKFKKLHTYGDDFKSPLQSFIDTGRVKLIDWLAVDPAALLETGDIMALVHHGGSNCYHEAMR</sequence>
<keyword evidence="1" id="KW-1133">Transmembrane helix</keyword>
<keyword evidence="1" id="KW-0472">Membrane</keyword>
<dbReference type="SUPFAM" id="SSF53756">
    <property type="entry name" value="UDP-Glycosyltransferase/glycogen phosphorylase"/>
    <property type="match status" value="1"/>
</dbReference>
<evidence type="ECO:0008006" key="4">
    <source>
        <dbReference type="Google" id="ProtNLM"/>
    </source>
</evidence>
<keyword evidence="3" id="KW-1185">Reference proteome</keyword>
<dbReference type="EMBL" id="CALLCH030000011">
    <property type="protein sequence ID" value="CAI4214416.1"/>
    <property type="molecule type" value="Genomic_DNA"/>
</dbReference>
<dbReference type="Proteomes" id="UP000838763">
    <property type="component" value="Unassembled WGS sequence"/>
</dbReference>
<organism evidence="2 3">
    <name type="scientific">Parascedosporium putredinis</name>
    <dbReference type="NCBI Taxonomy" id="1442378"/>
    <lineage>
        <taxon>Eukaryota</taxon>
        <taxon>Fungi</taxon>
        <taxon>Dikarya</taxon>
        <taxon>Ascomycota</taxon>
        <taxon>Pezizomycotina</taxon>
        <taxon>Sordariomycetes</taxon>
        <taxon>Hypocreomycetidae</taxon>
        <taxon>Microascales</taxon>
        <taxon>Microascaceae</taxon>
        <taxon>Parascedosporium</taxon>
    </lineage>
</organism>
<accession>A0A9P1MB77</accession>
<proteinExistence type="predicted"/>
<name>A0A9P1MB77_9PEZI</name>
<dbReference type="AlphaFoldDB" id="A0A9P1MB77"/>
<evidence type="ECO:0000256" key="1">
    <source>
        <dbReference type="SAM" id="Phobius"/>
    </source>
</evidence>
<gene>
    <name evidence="2" type="ORF">PPNO1_LOCUS4147</name>
</gene>
<evidence type="ECO:0000313" key="2">
    <source>
        <dbReference type="EMBL" id="CAI4214416.1"/>
    </source>
</evidence>
<keyword evidence="1" id="KW-0812">Transmembrane</keyword>
<reference evidence="2" key="1">
    <citation type="submission" date="2022-11" db="EMBL/GenBank/DDBJ databases">
        <authorList>
            <person name="Scott C."/>
            <person name="Bruce N."/>
        </authorList>
    </citation>
    <scope>NUCLEOTIDE SEQUENCE</scope>
</reference>
<comment type="caution">
    <text evidence="2">The sequence shown here is derived from an EMBL/GenBank/DDBJ whole genome shotgun (WGS) entry which is preliminary data.</text>
</comment>
<dbReference type="OrthoDB" id="407298at2759"/>